<proteinExistence type="predicted"/>
<evidence type="ECO:0000259" key="3">
    <source>
        <dbReference type="PROSITE" id="PS50188"/>
    </source>
</evidence>
<dbReference type="PRINTS" id="PR01407">
    <property type="entry name" value="BUTYPHLNCDUF"/>
</dbReference>
<dbReference type="SMART" id="SM00449">
    <property type="entry name" value="SPRY"/>
    <property type="match status" value="1"/>
</dbReference>
<dbReference type="SUPFAM" id="SSF49899">
    <property type="entry name" value="Concanavalin A-like lectins/glucanases"/>
    <property type="match status" value="1"/>
</dbReference>
<protein>
    <recommendedName>
        <fullName evidence="3">B30.2/SPRY domain-containing protein</fullName>
    </recommendedName>
</protein>
<dbReference type="InterPro" id="IPR032675">
    <property type="entry name" value="LRR_dom_sf"/>
</dbReference>
<evidence type="ECO:0000313" key="4">
    <source>
        <dbReference type="Ensembl" id="ENSELUP00000080384.1"/>
    </source>
</evidence>
<dbReference type="SMART" id="SM00589">
    <property type="entry name" value="PRY"/>
    <property type="match status" value="1"/>
</dbReference>
<dbReference type="PROSITE" id="PS51450">
    <property type="entry name" value="LRR"/>
    <property type="match status" value="2"/>
</dbReference>
<dbReference type="InterPro" id="IPR043136">
    <property type="entry name" value="B30.2/SPRY_sf"/>
</dbReference>
<dbReference type="Gene3D" id="2.60.120.920">
    <property type="match status" value="1"/>
</dbReference>
<dbReference type="PROSITE" id="PS50188">
    <property type="entry name" value="B302_SPRY"/>
    <property type="match status" value="1"/>
</dbReference>
<dbReference type="InterPro" id="IPR051261">
    <property type="entry name" value="NLR"/>
</dbReference>
<dbReference type="PANTHER" id="PTHR24106">
    <property type="entry name" value="NACHT, LRR AND CARD DOMAINS-CONTAINING"/>
    <property type="match status" value="1"/>
</dbReference>
<name>A0AAY5JVL7_ESOLU</name>
<dbReference type="SUPFAM" id="SSF52047">
    <property type="entry name" value="RNI-like"/>
    <property type="match status" value="2"/>
</dbReference>
<dbReference type="AlphaFoldDB" id="A0AAY5JVL7"/>
<evidence type="ECO:0000313" key="5">
    <source>
        <dbReference type="Proteomes" id="UP000265140"/>
    </source>
</evidence>
<dbReference type="Pfam" id="PF13765">
    <property type="entry name" value="PRY"/>
    <property type="match status" value="1"/>
</dbReference>
<dbReference type="CDD" id="cd16040">
    <property type="entry name" value="SPRY_PRY_SNTX"/>
    <property type="match status" value="1"/>
</dbReference>
<feature type="domain" description="B30.2/SPRY" evidence="3">
    <location>
        <begin position="490"/>
        <end position="689"/>
    </location>
</feature>
<evidence type="ECO:0000256" key="1">
    <source>
        <dbReference type="ARBA" id="ARBA00022614"/>
    </source>
</evidence>
<reference evidence="4" key="2">
    <citation type="submission" date="2025-08" db="UniProtKB">
        <authorList>
            <consortium name="Ensembl"/>
        </authorList>
    </citation>
    <scope>IDENTIFICATION</scope>
</reference>
<dbReference type="InterPro" id="IPR003879">
    <property type="entry name" value="Butyrophylin_SPRY"/>
</dbReference>
<sequence>MNHPGDSGVIRLSAGLKDPRWRLEKLKLSGCGITEDGCVSLVSALKSNPSQLKELDLSHNDLNNSGVKMLSALLKDPQCRLKTLRLSGCLVKEEYWNSLVSALKENASHLKELDLSMNHPGDSGIRRLSAGLEDPRWRLEKLKLSGCGITEDGCVSLVSALKSNPSHLKELDLSNNDLKNTGVEKLSALLKDPQCRLETLRLSGCLVKEKHWISVVSALIANPLHLKELDLSFNHPGDVGLKLLSAGLKDLRWRLEKLKLSGCEITESHCALLVSALMSNPSHLRELDLSNNNLKDTGVEKLSALLKDPQCRLETLRLSGCLVTENGCVHLDSSLKSNPSHLKELDLSFNHPGESGVRLLSAGLEDPHWRLEKLKLSGCLVKENESDYLVSALKKNASHLKELDLSLNHLGDSGVRLLSAGLEDPRWRLEKLKLSGCEITARVCASLVSALKSIPPQPKELDLSNVNLKDTGVEKLPALLKDSQCRLETLRVDHIGEWRLKSRPKNICDLTFDLNTVNRQLSLSEDNRKVKCLRGEKSYPDHPERFAYWPQVLCREGLTGRCYWEVEWSGKWVDIGVTYKGINRRGSDDDCWLGYNDKSWSLLCDDKDYSAWHNKKTNDTSVTSSDSHRVGVYLDWPAGILSFFNVSSDTLIHLHTFNTTFTEPLYPGFRVYDNSSVSLCQMVNVSNTT</sequence>
<dbReference type="InterPro" id="IPR013320">
    <property type="entry name" value="ConA-like_dom_sf"/>
</dbReference>
<reference evidence="4 5" key="1">
    <citation type="submission" date="2020-02" db="EMBL/GenBank/DDBJ databases">
        <title>Esox lucius (northern pike) genome, fEsoLuc1, primary haplotype.</title>
        <authorList>
            <person name="Myers G."/>
            <person name="Karagic N."/>
            <person name="Meyer A."/>
            <person name="Pippel M."/>
            <person name="Reichard M."/>
            <person name="Winkler S."/>
            <person name="Tracey A."/>
            <person name="Sims Y."/>
            <person name="Howe K."/>
            <person name="Rhie A."/>
            <person name="Formenti G."/>
            <person name="Durbin R."/>
            <person name="Fedrigo O."/>
            <person name="Jarvis E.D."/>
        </authorList>
    </citation>
    <scope>NUCLEOTIDE SEQUENCE [LARGE SCALE GENOMIC DNA]</scope>
</reference>
<reference evidence="4" key="3">
    <citation type="submission" date="2025-09" db="UniProtKB">
        <authorList>
            <consortium name="Ensembl"/>
        </authorList>
    </citation>
    <scope>IDENTIFICATION</scope>
</reference>
<keyword evidence="5" id="KW-1185">Reference proteome</keyword>
<dbReference type="Pfam" id="PF13516">
    <property type="entry name" value="LRR_6"/>
    <property type="match status" value="9"/>
</dbReference>
<dbReference type="InterPro" id="IPR006574">
    <property type="entry name" value="PRY"/>
</dbReference>
<dbReference type="InterPro" id="IPR001870">
    <property type="entry name" value="B30.2/SPRY"/>
</dbReference>
<dbReference type="Proteomes" id="UP000265140">
    <property type="component" value="Chromosome 11"/>
</dbReference>
<keyword evidence="1" id="KW-0433">Leucine-rich repeat</keyword>
<dbReference type="SMART" id="SM00368">
    <property type="entry name" value="LRR_RI"/>
    <property type="match status" value="15"/>
</dbReference>
<dbReference type="InterPro" id="IPR003877">
    <property type="entry name" value="SPRY_dom"/>
</dbReference>
<dbReference type="Ensembl" id="ENSELUT00000100388.1">
    <property type="protein sequence ID" value="ENSELUP00000080384.1"/>
    <property type="gene ID" value="ENSELUG00000043035.1"/>
</dbReference>
<dbReference type="InterPro" id="IPR001611">
    <property type="entry name" value="Leu-rich_rpt"/>
</dbReference>
<dbReference type="Gene3D" id="3.80.10.10">
    <property type="entry name" value="Ribonuclease Inhibitor"/>
    <property type="match status" value="4"/>
</dbReference>
<dbReference type="Pfam" id="PF00622">
    <property type="entry name" value="SPRY"/>
    <property type="match status" value="1"/>
</dbReference>
<dbReference type="GeneTree" id="ENSGT01150000286927"/>
<dbReference type="FunFam" id="2.60.120.920:FF:000037">
    <property type="entry name" value="Si:dkey-191j3.2"/>
    <property type="match status" value="1"/>
</dbReference>
<organism evidence="4 5">
    <name type="scientific">Esox lucius</name>
    <name type="common">Northern pike</name>
    <dbReference type="NCBI Taxonomy" id="8010"/>
    <lineage>
        <taxon>Eukaryota</taxon>
        <taxon>Metazoa</taxon>
        <taxon>Chordata</taxon>
        <taxon>Craniata</taxon>
        <taxon>Vertebrata</taxon>
        <taxon>Euteleostomi</taxon>
        <taxon>Actinopterygii</taxon>
        <taxon>Neopterygii</taxon>
        <taxon>Teleostei</taxon>
        <taxon>Protacanthopterygii</taxon>
        <taxon>Esociformes</taxon>
        <taxon>Esocidae</taxon>
        <taxon>Esox</taxon>
    </lineage>
</organism>
<accession>A0AAY5JVL7</accession>
<evidence type="ECO:0000256" key="2">
    <source>
        <dbReference type="ARBA" id="ARBA00022737"/>
    </source>
</evidence>
<keyword evidence="2" id="KW-0677">Repeat</keyword>
<dbReference type="FunFam" id="3.80.10.10:FF:000947">
    <property type="entry name" value="Si:dkey-286j17.4"/>
    <property type="match status" value="1"/>
</dbReference>